<dbReference type="InterPro" id="IPR011009">
    <property type="entry name" value="Kinase-like_dom_sf"/>
</dbReference>
<evidence type="ECO:0000256" key="4">
    <source>
        <dbReference type="ARBA" id="ARBA00022777"/>
    </source>
</evidence>
<evidence type="ECO:0000256" key="6">
    <source>
        <dbReference type="SAM" id="MobiDB-lite"/>
    </source>
</evidence>
<dbReference type="InterPro" id="IPR000961">
    <property type="entry name" value="AGC-kinase_C"/>
</dbReference>
<dbReference type="GO" id="GO:0004674">
    <property type="term" value="F:protein serine/threonine kinase activity"/>
    <property type="evidence" value="ECO:0007669"/>
    <property type="project" value="UniProtKB-KW"/>
</dbReference>
<name>A0A7S3NIE5_9STRA</name>
<feature type="domain" description="Protein kinase" evidence="7">
    <location>
        <begin position="143"/>
        <end position="490"/>
    </location>
</feature>
<keyword evidence="5" id="KW-0067">ATP-binding</keyword>
<sequence length="561" mass="62760">MKPQRKGSDSKAQRKGSDASAADRRVSLDGGYDDDVGKGKEDKALLNLITQTAKKSSYNNSRRHVVDPSTLVDDMVHKKEATEQKCEPNPGKKRRRRSFMKALCCGNGSAEIDNSANQPRDKKDKSKSDGRLVLRDPTSQVSYNIEHLIGEGGFSKVLLVRAKSGHIDPDGLPFQENNNKKKRIVSESGVLTSANENETENGKVYAAKIIPKSHLKSAGESFIKATMLERNILGKFHHPFLLKLYHAFQERDRLILVIDYCPGGSLHTHVNISLREKGGGFCEDRAAFYVAEMALAMAHLHKHGIVHRDLKLENVLMYRNGHCAVSDFGASKRIKPMDPEYCCAGRSKGHNPTAPDDNARRDDEVNMADQNNIPNSLSASSSAGNNPIATHTKSIVGTPAYMAPEMLLTQPYDYSVDWWALGVVLFTMLKGRLPFDAPEEEKMLWRIVKSKPRYDPAWSQPLLDVLRALLQKRPTTRLGSLKALSKHDLYRDTDWTALENLKIDPPYIPSFNTDNDTKYLPKRIAETALPNMALDYKKGDSMKKLFRKFSHRGSFDGTANN</sequence>
<dbReference type="InterPro" id="IPR000719">
    <property type="entry name" value="Prot_kinase_dom"/>
</dbReference>
<dbReference type="SMART" id="SM00220">
    <property type="entry name" value="S_TKc"/>
    <property type="match status" value="1"/>
</dbReference>
<keyword evidence="4" id="KW-0418">Kinase</keyword>
<evidence type="ECO:0000259" key="7">
    <source>
        <dbReference type="PROSITE" id="PS50011"/>
    </source>
</evidence>
<feature type="region of interest" description="Disordered" evidence="6">
    <location>
        <begin position="110"/>
        <end position="135"/>
    </location>
</feature>
<proteinExistence type="predicted"/>
<organism evidence="9">
    <name type="scientific">Aureoumbra lagunensis</name>
    <dbReference type="NCBI Taxonomy" id="44058"/>
    <lineage>
        <taxon>Eukaryota</taxon>
        <taxon>Sar</taxon>
        <taxon>Stramenopiles</taxon>
        <taxon>Ochrophyta</taxon>
        <taxon>Pelagophyceae</taxon>
        <taxon>Pelagomonadales</taxon>
        <taxon>Aureoumbra</taxon>
    </lineage>
</organism>
<keyword evidence="2" id="KW-0808">Transferase</keyword>
<feature type="region of interest" description="Disordered" evidence="6">
    <location>
        <begin position="1"/>
        <end position="44"/>
    </location>
</feature>
<evidence type="ECO:0000256" key="1">
    <source>
        <dbReference type="ARBA" id="ARBA00022527"/>
    </source>
</evidence>
<feature type="region of interest" description="Disordered" evidence="6">
    <location>
        <begin position="75"/>
        <end position="97"/>
    </location>
</feature>
<dbReference type="AlphaFoldDB" id="A0A7S3NIE5"/>
<keyword evidence="1" id="KW-0723">Serine/threonine-protein kinase</keyword>
<keyword evidence="3" id="KW-0547">Nucleotide-binding</keyword>
<accession>A0A7S3NIE5</accession>
<gene>
    <name evidence="9" type="ORF">ALAG00032_LOCUS3603</name>
</gene>
<feature type="compositionally biased region" description="Basic and acidic residues" evidence="6">
    <location>
        <begin position="1"/>
        <end position="27"/>
    </location>
</feature>
<reference evidence="9" key="1">
    <citation type="submission" date="2021-01" db="EMBL/GenBank/DDBJ databases">
        <authorList>
            <person name="Corre E."/>
            <person name="Pelletier E."/>
            <person name="Niang G."/>
            <person name="Scheremetjew M."/>
            <person name="Finn R."/>
            <person name="Kale V."/>
            <person name="Holt S."/>
            <person name="Cochrane G."/>
            <person name="Meng A."/>
            <person name="Brown T."/>
            <person name="Cohen L."/>
        </authorList>
    </citation>
    <scope>NUCLEOTIDE SEQUENCE</scope>
    <source>
        <strain evidence="9">CCMP1510</strain>
    </source>
</reference>
<dbReference type="SUPFAM" id="SSF56112">
    <property type="entry name" value="Protein kinase-like (PK-like)"/>
    <property type="match status" value="1"/>
</dbReference>
<dbReference type="PROSITE" id="PS00108">
    <property type="entry name" value="PROTEIN_KINASE_ST"/>
    <property type="match status" value="1"/>
</dbReference>
<evidence type="ECO:0008006" key="10">
    <source>
        <dbReference type="Google" id="ProtNLM"/>
    </source>
</evidence>
<dbReference type="Gene3D" id="3.30.200.20">
    <property type="entry name" value="Phosphorylase Kinase, domain 1"/>
    <property type="match status" value="1"/>
</dbReference>
<evidence type="ECO:0000256" key="3">
    <source>
        <dbReference type="ARBA" id="ARBA00022741"/>
    </source>
</evidence>
<protein>
    <recommendedName>
        <fullName evidence="10">Protein kinase domain-containing protein</fullName>
    </recommendedName>
</protein>
<feature type="compositionally biased region" description="Basic and acidic residues" evidence="6">
    <location>
        <begin position="75"/>
        <end position="86"/>
    </location>
</feature>
<dbReference type="Pfam" id="PF00069">
    <property type="entry name" value="Pkinase"/>
    <property type="match status" value="2"/>
</dbReference>
<evidence type="ECO:0000313" key="9">
    <source>
        <dbReference type="EMBL" id="CAE0362862.1"/>
    </source>
</evidence>
<dbReference type="EMBL" id="HBIJ01005114">
    <property type="protein sequence ID" value="CAE0362862.1"/>
    <property type="molecule type" value="Transcribed_RNA"/>
</dbReference>
<dbReference type="PROSITE" id="PS51285">
    <property type="entry name" value="AGC_KINASE_CTER"/>
    <property type="match status" value="1"/>
</dbReference>
<evidence type="ECO:0000259" key="8">
    <source>
        <dbReference type="PROSITE" id="PS51285"/>
    </source>
</evidence>
<evidence type="ECO:0000256" key="5">
    <source>
        <dbReference type="ARBA" id="ARBA00022840"/>
    </source>
</evidence>
<feature type="compositionally biased region" description="Basic and acidic residues" evidence="6">
    <location>
        <begin position="119"/>
        <end position="134"/>
    </location>
</feature>
<dbReference type="InterPro" id="IPR045270">
    <property type="entry name" value="STKc_AGC"/>
</dbReference>
<feature type="compositionally biased region" description="Basic and acidic residues" evidence="6">
    <location>
        <begin position="35"/>
        <end position="44"/>
    </location>
</feature>
<dbReference type="CDD" id="cd05123">
    <property type="entry name" value="STKc_AGC"/>
    <property type="match status" value="1"/>
</dbReference>
<feature type="domain" description="AGC-kinase C-terminal" evidence="8">
    <location>
        <begin position="491"/>
        <end position="561"/>
    </location>
</feature>
<dbReference type="Gene3D" id="1.10.510.10">
    <property type="entry name" value="Transferase(Phosphotransferase) domain 1"/>
    <property type="match status" value="2"/>
</dbReference>
<dbReference type="InterPro" id="IPR008271">
    <property type="entry name" value="Ser/Thr_kinase_AS"/>
</dbReference>
<dbReference type="PROSITE" id="PS50011">
    <property type="entry name" value="PROTEIN_KINASE_DOM"/>
    <property type="match status" value="1"/>
</dbReference>
<dbReference type="GO" id="GO:0005524">
    <property type="term" value="F:ATP binding"/>
    <property type="evidence" value="ECO:0007669"/>
    <property type="project" value="UniProtKB-KW"/>
</dbReference>
<evidence type="ECO:0000256" key="2">
    <source>
        <dbReference type="ARBA" id="ARBA00022679"/>
    </source>
</evidence>
<dbReference type="PANTHER" id="PTHR24351">
    <property type="entry name" value="RIBOSOMAL PROTEIN S6 KINASE"/>
    <property type="match status" value="1"/>
</dbReference>